<proteinExistence type="predicted"/>
<protein>
    <submittedName>
        <fullName evidence="1">Uncharacterized protein</fullName>
    </submittedName>
</protein>
<comment type="caution">
    <text evidence="1">The sequence shown here is derived from an EMBL/GenBank/DDBJ whole genome shotgun (WGS) entry which is preliminary data.</text>
</comment>
<dbReference type="RefSeq" id="WP_153472234.1">
    <property type="nucleotide sequence ID" value="NZ_QYAZ01000002.1"/>
</dbReference>
<organism evidence="1 2">
    <name type="scientific">Komagataeibacter medellinensis</name>
    <dbReference type="NCBI Taxonomy" id="1177712"/>
    <lineage>
        <taxon>Bacteria</taxon>
        <taxon>Pseudomonadati</taxon>
        <taxon>Pseudomonadota</taxon>
        <taxon>Alphaproteobacteria</taxon>
        <taxon>Acetobacterales</taxon>
        <taxon>Acetobacteraceae</taxon>
        <taxon>Komagataeibacter</taxon>
    </lineage>
</organism>
<gene>
    <name evidence="1" type="ORF">D3W54_14275</name>
</gene>
<dbReference type="Proteomes" id="UP000427842">
    <property type="component" value="Unassembled WGS sequence"/>
</dbReference>
<reference evidence="1 2" key="1">
    <citation type="submission" date="2018-09" db="EMBL/GenBank/DDBJ databases">
        <title>Genome sequence and characterization of the bcs clusters for the production of nanocellulose from the low pH resistant strain Komagataeibacter medellinensis ID13488.</title>
        <authorList>
            <person name="Hernandez-Arriaga A.M."/>
            <person name="Del Cerro C."/>
            <person name="Urbina L."/>
            <person name="Eceiza A."/>
            <person name="Retegi A."/>
            <person name="Prieto M.A."/>
        </authorList>
    </citation>
    <scope>NUCLEOTIDE SEQUENCE [LARGE SCALE GENOMIC DNA]</scope>
    <source>
        <strain evidence="1 2">ID13488</strain>
    </source>
</reference>
<sequence length="82" mass="9366">MEIETYEYMMAGLLLYYRTTTGPDGMATFDLDSVLLVMGRYDEISNIPDWLAPKHTLPRINTTACAGKMKRMLNPSRMIKVC</sequence>
<evidence type="ECO:0000313" key="1">
    <source>
        <dbReference type="EMBL" id="KAB8122368.1"/>
    </source>
</evidence>
<keyword evidence="2" id="KW-1185">Reference proteome</keyword>
<name>A0ABQ6VU53_9PROT</name>
<evidence type="ECO:0000313" key="2">
    <source>
        <dbReference type="Proteomes" id="UP000427842"/>
    </source>
</evidence>
<dbReference type="EMBL" id="QYAZ01000002">
    <property type="protein sequence ID" value="KAB8122368.1"/>
    <property type="molecule type" value="Genomic_DNA"/>
</dbReference>
<accession>A0ABQ6VU53</accession>